<name>A0A232FL97_9HYME</name>
<proteinExistence type="predicted"/>
<evidence type="ECO:0000313" key="2">
    <source>
        <dbReference type="Proteomes" id="UP000215335"/>
    </source>
</evidence>
<dbReference type="EMBL" id="NNAY01000087">
    <property type="protein sequence ID" value="OXU31117.1"/>
    <property type="molecule type" value="Genomic_DNA"/>
</dbReference>
<accession>A0A232FL97</accession>
<evidence type="ECO:0000313" key="1">
    <source>
        <dbReference type="EMBL" id="OXU31117.1"/>
    </source>
</evidence>
<dbReference type="Proteomes" id="UP000215335">
    <property type="component" value="Unassembled WGS sequence"/>
</dbReference>
<organism evidence="1 2">
    <name type="scientific">Trichomalopsis sarcophagae</name>
    <dbReference type="NCBI Taxonomy" id="543379"/>
    <lineage>
        <taxon>Eukaryota</taxon>
        <taxon>Metazoa</taxon>
        <taxon>Ecdysozoa</taxon>
        <taxon>Arthropoda</taxon>
        <taxon>Hexapoda</taxon>
        <taxon>Insecta</taxon>
        <taxon>Pterygota</taxon>
        <taxon>Neoptera</taxon>
        <taxon>Endopterygota</taxon>
        <taxon>Hymenoptera</taxon>
        <taxon>Apocrita</taxon>
        <taxon>Proctotrupomorpha</taxon>
        <taxon>Chalcidoidea</taxon>
        <taxon>Pteromalidae</taxon>
        <taxon>Pteromalinae</taxon>
        <taxon>Trichomalopsis</taxon>
    </lineage>
</organism>
<comment type="caution">
    <text evidence="1">The sequence shown here is derived from an EMBL/GenBank/DDBJ whole genome shotgun (WGS) entry which is preliminary data.</text>
</comment>
<sequence length="86" mass="9976">MAKQMYFLLLLLTLGLFYSLIEAMYITPPCNDPSWYCRYKSRADECNKTDECFPPVPKNDVKVEKLYPPTNSDTVTSQYIFYNGIG</sequence>
<reference evidence="1 2" key="1">
    <citation type="journal article" date="2017" name="Curr. Biol.">
        <title>The Evolution of Venom by Co-option of Single-Copy Genes.</title>
        <authorList>
            <person name="Martinson E.O."/>
            <person name="Mrinalini"/>
            <person name="Kelkar Y.D."/>
            <person name="Chang C.H."/>
            <person name="Werren J.H."/>
        </authorList>
    </citation>
    <scope>NUCLEOTIDE SEQUENCE [LARGE SCALE GENOMIC DNA]</scope>
    <source>
        <strain evidence="1 2">Alberta</strain>
        <tissue evidence="1">Whole body</tissue>
    </source>
</reference>
<dbReference type="AlphaFoldDB" id="A0A232FL97"/>
<gene>
    <name evidence="1" type="ORF">TSAR_005027</name>
</gene>
<protein>
    <recommendedName>
        <fullName evidence="3">Saposin A-type domain-containing protein</fullName>
    </recommendedName>
</protein>
<evidence type="ECO:0008006" key="3">
    <source>
        <dbReference type="Google" id="ProtNLM"/>
    </source>
</evidence>
<keyword evidence="2" id="KW-1185">Reference proteome</keyword>